<proteinExistence type="inferred from homology"/>
<accession>A0ABW5R9M5</accession>
<gene>
    <name evidence="5" type="ORF">ACFSUC_06760</name>
</gene>
<dbReference type="NCBIfam" id="TIGR00005">
    <property type="entry name" value="rluA_subfam"/>
    <property type="match status" value="1"/>
</dbReference>
<dbReference type="Proteomes" id="UP001597497">
    <property type="component" value="Unassembled WGS sequence"/>
</dbReference>
<dbReference type="PANTHER" id="PTHR21600">
    <property type="entry name" value="MITOCHONDRIAL RNA PSEUDOURIDINE SYNTHASE"/>
    <property type="match status" value="1"/>
</dbReference>
<feature type="domain" description="Pseudouridine synthase RsuA/RluA-like" evidence="4">
    <location>
        <begin position="94"/>
        <end position="244"/>
    </location>
</feature>
<dbReference type="SUPFAM" id="SSF55120">
    <property type="entry name" value="Pseudouridine synthase"/>
    <property type="match status" value="1"/>
</dbReference>
<comment type="caution">
    <text evidence="5">The sequence shown here is derived from an EMBL/GenBank/DDBJ whole genome shotgun (WGS) entry which is preliminary data.</text>
</comment>
<dbReference type="InterPro" id="IPR006225">
    <property type="entry name" value="PsdUridine_synth_RluC/D"/>
</dbReference>
<sequence length="310" mass="35562">MNSRYYPPIVYQISEQEEGWSVKAILHHKMNLSRKLVSRLKYTEQGITLNGRRVWTNTKVTAGDTVEIRMVKEQSDDILPQPIPLDILYEDDSLLMVNKQAGIIVHPTLGHYKDTLANGVVHYWQQKGESYRFRPVHRLDQDTSGVICIAKNPYVQQAIQEQMHAFTVHKQYLAVVRGRLPRPHGTIDAPIERDPENPHYRMVIAEGARAVTRYKVHQASEEASLVQLQLETGRTHQIRVHMAHLGHPLIGDPLYGDPDLNLRYEIDRQALHAAELGFEHPVTKEPLLFQAPLPADMRELLDRLSFTISD</sequence>
<dbReference type="Pfam" id="PF00849">
    <property type="entry name" value="PseudoU_synth_2"/>
    <property type="match status" value="1"/>
</dbReference>
<dbReference type="RefSeq" id="WP_379928758.1">
    <property type="nucleotide sequence ID" value="NZ_JBHUMM010000010.1"/>
</dbReference>
<dbReference type="EMBL" id="JBHUMM010000010">
    <property type="protein sequence ID" value="MFD2671304.1"/>
    <property type="molecule type" value="Genomic_DNA"/>
</dbReference>
<keyword evidence="3 5" id="KW-0413">Isomerase</keyword>
<dbReference type="GO" id="GO:0016853">
    <property type="term" value="F:isomerase activity"/>
    <property type="evidence" value="ECO:0007669"/>
    <property type="project" value="UniProtKB-KW"/>
</dbReference>
<name>A0ABW5R9M5_9BACL</name>
<comment type="function">
    <text evidence="3">Responsible for synthesis of pseudouridine from uracil.</text>
</comment>
<evidence type="ECO:0000256" key="1">
    <source>
        <dbReference type="ARBA" id="ARBA00000073"/>
    </source>
</evidence>
<evidence type="ECO:0000313" key="5">
    <source>
        <dbReference type="EMBL" id="MFD2671304.1"/>
    </source>
</evidence>
<dbReference type="PANTHER" id="PTHR21600:SF44">
    <property type="entry name" value="RIBOSOMAL LARGE SUBUNIT PSEUDOURIDINE SYNTHASE D"/>
    <property type="match status" value="1"/>
</dbReference>
<dbReference type="InterPro" id="IPR006145">
    <property type="entry name" value="PsdUridine_synth_RsuA/RluA"/>
</dbReference>
<evidence type="ECO:0000259" key="4">
    <source>
        <dbReference type="Pfam" id="PF00849"/>
    </source>
</evidence>
<evidence type="ECO:0000313" key="6">
    <source>
        <dbReference type="Proteomes" id="UP001597497"/>
    </source>
</evidence>
<dbReference type="InterPro" id="IPR050188">
    <property type="entry name" value="RluA_PseudoU_synthase"/>
</dbReference>
<keyword evidence="6" id="KW-1185">Reference proteome</keyword>
<reference evidence="6" key="1">
    <citation type="journal article" date="2019" name="Int. J. Syst. Evol. Microbiol.">
        <title>The Global Catalogue of Microorganisms (GCM) 10K type strain sequencing project: providing services to taxonomists for standard genome sequencing and annotation.</title>
        <authorList>
            <consortium name="The Broad Institute Genomics Platform"/>
            <consortium name="The Broad Institute Genome Sequencing Center for Infectious Disease"/>
            <person name="Wu L."/>
            <person name="Ma J."/>
        </authorList>
    </citation>
    <scope>NUCLEOTIDE SEQUENCE [LARGE SCALE GENOMIC DNA]</scope>
    <source>
        <strain evidence="6">KCTC 33676</strain>
    </source>
</reference>
<comment type="catalytic activity">
    <reaction evidence="1 3">
        <text>a uridine in RNA = a pseudouridine in RNA</text>
        <dbReference type="Rhea" id="RHEA:48348"/>
        <dbReference type="Rhea" id="RHEA-COMP:12068"/>
        <dbReference type="Rhea" id="RHEA-COMP:12069"/>
        <dbReference type="ChEBI" id="CHEBI:65314"/>
        <dbReference type="ChEBI" id="CHEBI:65315"/>
    </reaction>
</comment>
<comment type="similarity">
    <text evidence="2 3">Belongs to the pseudouridine synthase RluA family.</text>
</comment>
<evidence type="ECO:0000256" key="2">
    <source>
        <dbReference type="ARBA" id="ARBA00010876"/>
    </source>
</evidence>
<evidence type="ECO:0000256" key="3">
    <source>
        <dbReference type="RuleBase" id="RU362028"/>
    </source>
</evidence>
<protein>
    <recommendedName>
        <fullName evidence="3">Pseudouridine synthase</fullName>
        <ecNumber evidence="3">5.4.99.-</ecNumber>
    </recommendedName>
</protein>
<dbReference type="CDD" id="cd02869">
    <property type="entry name" value="PseudoU_synth_RluA_like"/>
    <property type="match status" value="1"/>
</dbReference>
<dbReference type="EC" id="5.4.99.-" evidence="3"/>
<dbReference type="InterPro" id="IPR020103">
    <property type="entry name" value="PsdUridine_synth_cat_dom_sf"/>
</dbReference>
<organism evidence="5 6">
    <name type="scientific">Marinicrinis sediminis</name>
    <dbReference type="NCBI Taxonomy" id="1652465"/>
    <lineage>
        <taxon>Bacteria</taxon>
        <taxon>Bacillati</taxon>
        <taxon>Bacillota</taxon>
        <taxon>Bacilli</taxon>
        <taxon>Bacillales</taxon>
        <taxon>Paenibacillaceae</taxon>
    </lineage>
</organism>
<dbReference type="Gene3D" id="3.30.2350.10">
    <property type="entry name" value="Pseudouridine synthase"/>
    <property type="match status" value="1"/>
</dbReference>